<gene>
    <name evidence="2" type="ORF">ACFOND_08440</name>
</gene>
<evidence type="ECO:0000259" key="1">
    <source>
        <dbReference type="Pfam" id="PF01590"/>
    </source>
</evidence>
<dbReference type="EMBL" id="JBHRYN010000010">
    <property type="protein sequence ID" value="MFC3701662.1"/>
    <property type="molecule type" value="Genomic_DNA"/>
</dbReference>
<keyword evidence="3" id="KW-1185">Reference proteome</keyword>
<evidence type="ECO:0000313" key="3">
    <source>
        <dbReference type="Proteomes" id="UP001595710"/>
    </source>
</evidence>
<dbReference type="Gene3D" id="3.30.450.40">
    <property type="match status" value="1"/>
</dbReference>
<dbReference type="Pfam" id="PF01590">
    <property type="entry name" value="GAF"/>
    <property type="match status" value="1"/>
</dbReference>
<accession>A0ABV7WRU6</accession>
<feature type="domain" description="GAF" evidence="1">
    <location>
        <begin position="11"/>
        <end position="140"/>
    </location>
</feature>
<dbReference type="InterPro" id="IPR029016">
    <property type="entry name" value="GAF-like_dom_sf"/>
</dbReference>
<dbReference type="SUPFAM" id="SSF55781">
    <property type="entry name" value="GAF domain-like"/>
    <property type="match status" value="1"/>
</dbReference>
<proteinExistence type="predicted"/>
<name>A0ABV7WRU6_9GAMM</name>
<comment type="caution">
    <text evidence="2">The sequence shown here is derived from an EMBL/GenBank/DDBJ whole genome shotgun (WGS) entry which is preliminary data.</text>
</comment>
<dbReference type="RefSeq" id="WP_290280643.1">
    <property type="nucleotide sequence ID" value="NZ_JAUFQI010000001.1"/>
</dbReference>
<dbReference type="Proteomes" id="UP001595710">
    <property type="component" value="Unassembled WGS sequence"/>
</dbReference>
<reference evidence="3" key="1">
    <citation type="journal article" date="2019" name="Int. J. Syst. Evol. Microbiol.">
        <title>The Global Catalogue of Microorganisms (GCM) 10K type strain sequencing project: providing services to taxonomists for standard genome sequencing and annotation.</title>
        <authorList>
            <consortium name="The Broad Institute Genomics Platform"/>
            <consortium name="The Broad Institute Genome Sequencing Center for Infectious Disease"/>
            <person name="Wu L."/>
            <person name="Ma J."/>
        </authorList>
    </citation>
    <scope>NUCLEOTIDE SEQUENCE [LARGE SCALE GENOMIC DNA]</scope>
    <source>
        <strain evidence="3">CECT 8288</strain>
    </source>
</reference>
<dbReference type="InterPro" id="IPR003018">
    <property type="entry name" value="GAF"/>
</dbReference>
<organism evidence="2 3">
    <name type="scientific">Reinekea marina</name>
    <dbReference type="NCBI Taxonomy" id="1310421"/>
    <lineage>
        <taxon>Bacteria</taxon>
        <taxon>Pseudomonadati</taxon>
        <taxon>Pseudomonadota</taxon>
        <taxon>Gammaproteobacteria</taxon>
        <taxon>Oceanospirillales</taxon>
        <taxon>Saccharospirillaceae</taxon>
        <taxon>Reinekea</taxon>
    </lineage>
</organism>
<sequence>MSLKQDYQQKLEQLNNLLNTDVGIISQIEGAHYTVAQTFSYINTIQSGNQYLIQETYCKEVIAQQKLISYAHVGRIRSMVLHPIYTAMQLEAYIGLPILSPEGEVFGTLNFSGLMPKPNGFSEEEIALVTELRDEIEQSLAERDYSSDKG</sequence>
<evidence type="ECO:0000313" key="2">
    <source>
        <dbReference type="EMBL" id="MFC3701662.1"/>
    </source>
</evidence>
<protein>
    <submittedName>
        <fullName evidence="2">GAF domain-containing protein</fullName>
    </submittedName>
</protein>